<dbReference type="InterPro" id="IPR039212">
    <property type="entry name" value="RBFA_mitochondrial"/>
</dbReference>
<evidence type="ECO:0000256" key="1">
    <source>
        <dbReference type="SAM" id="MobiDB-lite"/>
    </source>
</evidence>
<dbReference type="Gene3D" id="3.30.300.20">
    <property type="match status" value="1"/>
</dbReference>
<proteinExistence type="predicted"/>
<feature type="compositionally biased region" description="Basic and acidic residues" evidence="1">
    <location>
        <begin position="283"/>
        <end position="294"/>
    </location>
</feature>
<dbReference type="AlphaFoldDB" id="A0A7R8ZHT2"/>
<dbReference type="SUPFAM" id="SSF89919">
    <property type="entry name" value="Ribosome-binding factor A, RbfA"/>
    <property type="match status" value="1"/>
</dbReference>
<accession>A0A7R8ZHT2</accession>
<dbReference type="PANTHER" id="PTHR14725">
    <property type="entry name" value="RIBOSOME-BINDING FACTOR A, MITOCHONDRIAL-RELATED"/>
    <property type="match status" value="1"/>
</dbReference>
<gene>
    <name evidence="2" type="ORF">CTOB1V02_LOCUS2817</name>
</gene>
<organism evidence="2">
    <name type="scientific">Cyprideis torosa</name>
    <dbReference type="NCBI Taxonomy" id="163714"/>
    <lineage>
        <taxon>Eukaryota</taxon>
        <taxon>Metazoa</taxon>
        <taxon>Ecdysozoa</taxon>
        <taxon>Arthropoda</taxon>
        <taxon>Crustacea</taxon>
        <taxon>Oligostraca</taxon>
        <taxon>Ostracoda</taxon>
        <taxon>Podocopa</taxon>
        <taxon>Podocopida</taxon>
        <taxon>Cytherocopina</taxon>
        <taxon>Cytheroidea</taxon>
        <taxon>Cytherideidae</taxon>
        <taxon>Cyprideis</taxon>
    </lineage>
</organism>
<evidence type="ECO:0000313" key="2">
    <source>
        <dbReference type="EMBL" id="CAD7224865.1"/>
    </source>
</evidence>
<dbReference type="PANTHER" id="PTHR14725:SF0">
    <property type="entry name" value="RIBOSOME-BINDING FACTOR A, MITOCHONDRIAL-RELATED"/>
    <property type="match status" value="1"/>
</dbReference>
<name>A0A7R8ZHT2_9CRUS</name>
<dbReference type="EMBL" id="OB660454">
    <property type="protein sequence ID" value="CAD7224865.1"/>
    <property type="molecule type" value="Genomic_DNA"/>
</dbReference>
<dbReference type="OrthoDB" id="418445at2759"/>
<dbReference type="InterPro" id="IPR015946">
    <property type="entry name" value="KH_dom-like_a/b"/>
</dbReference>
<reference evidence="2" key="1">
    <citation type="submission" date="2020-11" db="EMBL/GenBank/DDBJ databases">
        <authorList>
            <person name="Tran Van P."/>
        </authorList>
    </citation>
    <scope>NUCLEOTIDE SEQUENCE</scope>
</reference>
<feature type="region of interest" description="Disordered" evidence="1">
    <location>
        <begin position="275"/>
        <end position="294"/>
    </location>
</feature>
<dbReference type="InterPro" id="IPR023799">
    <property type="entry name" value="RbfA_dom_sf"/>
</dbReference>
<sequence length="471" mass="54294">MFRAWSESSYSRRGQLLELQKRWKSRPSIQSNLLTEKVFKASYLGKKMGKFIKFKGVMRNQSPLEVPNSRLPRERAILPILYPAPAPAHPRSHKTRFFSPVTVEQSVVTGLRQGREEYFSPPSRRSKMLNALFAQRIADHMAESKLAKELMERGLEVTEVDVATSHRSLNIFWICISYKDEDIAYLEEHLRSLSFELRSLLIRDGVLGKVPQINFAKDYHWHNLTEVMRRLQTMDLGPEEEDADDLTDIEPVPVYEKNTDFFPIESDRALRPPVRTSLRRTKKDTTEATDGSKEAVVRDPTAEGKLPSAEEVAVLANAVDRQSAVDKLDVLGLEADMIRSYLLDIKRKELKARERGITPGIFEDPRQIPEDVMSFEPAATNSRVQKIRDKMRGVRRVQEMKYMEKLTTAKRDEQELIRKLSCGQDEASFEESDVSFQDEFSNFDLEEDARTVFYEDDSLDAPDTDWDRPPS</sequence>
<protein>
    <submittedName>
        <fullName evidence="2">Uncharacterized protein</fullName>
    </submittedName>
</protein>